<proteinExistence type="predicted"/>
<gene>
    <name evidence="2" type="ORF">CPT_ProddE_034</name>
</gene>
<accession>A0AAE8XB19</accession>
<evidence type="ECO:0000313" key="3">
    <source>
        <dbReference type="Proteomes" id="UP000827424"/>
    </source>
</evidence>
<evidence type="ECO:0000313" key="2">
    <source>
        <dbReference type="EMBL" id="UAJ16914.1"/>
    </source>
</evidence>
<dbReference type="Proteomes" id="UP000827424">
    <property type="component" value="Segment"/>
</dbReference>
<feature type="compositionally biased region" description="Polar residues" evidence="1">
    <location>
        <begin position="9"/>
        <end position="22"/>
    </location>
</feature>
<evidence type="ECO:0000256" key="1">
    <source>
        <dbReference type="SAM" id="MobiDB-lite"/>
    </source>
</evidence>
<feature type="region of interest" description="Disordered" evidence="1">
    <location>
        <begin position="347"/>
        <end position="400"/>
    </location>
</feature>
<reference evidence="2" key="1">
    <citation type="submission" date="2021-07" db="EMBL/GenBank/DDBJ databases">
        <title>A sheep in wolf's clothing: the temperate origins of bacteriophage T7.</title>
        <authorList>
            <person name="Boeckman J.X."/>
            <person name="Korn A."/>
            <person name="Yao G."/>
            <person name="Ravindran A."/>
            <person name="Gonzalez C."/>
            <person name="Gill J."/>
        </authorList>
    </citation>
    <scope>NUCLEOTIDE SEQUENCE</scope>
</reference>
<organism evidence="2 3">
    <name type="scientific">Desulfovibrio phage ProddE</name>
    <dbReference type="NCBI Taxonomy" id="2866661"/>
    <lineage>
        <taxon>Viruses</taxon>
        <taxon>Duplodnaviria</taxon>
        <taxon>Heunggongvirae</taxon>
        <taxon>Uroviricota</taxon>
        <taxon>Caudoviricetes</taxon>
        <taxon>Autographivirales</taxon>
        <taxon>Autographivirales incertae sedis</taxon>
        <taxon>Proddevirus</taxon>
        <taxon>Proddevirus proddE</taxon>
    </lineage>
</organism>
<sequence>MEEELQVTPDKQQAEQNQQPPSEAQPIPEEESQTAPEAVDSQAPQSPIQQTPEATNQDSAPEGVPQELWDALGEEDPPAQPQTIEATIEGDKGTLATITDAIKAFNNGPVAAVNELMDLSYSTGKFVSDVHQAGQNALDNFVATGNLKSSVDVFKEGWSKAQFFEHEAPVRFPEYHPETIVGGITKSISQWGTGFLLAGAAGEVGALGKGITSVGGRAAAALGRDAAANVIFFDRQEQRISNFVEQFPELRNPVTDFLQSKADDSVPESMLKMALEGAGLGATAEVFIAGLKCLRSGAKTLWGRANPRYSVEQYAKDAEGLNSSLNKTKATEEASTSNELAVYKEEQGAGADGPGAAKNAGEGEQGKPVENPPAMPETSTAGGAKASGEDSAKSSLDPDKLAPAKDVLKIVQEAAKEQNPLSGVHPGINLNHEVFDKAGGSHILYKLSELQAENTIKAAGPEKYTDLVSSAIDEVKQMGFTYDINLNEGKEALASIKQAEKTVLKVRAVMHNLCDASMTLANKINNGTASSLDAVRFVMLSKNMQEFVTLNADLRTVTGRLLGSRNIAVSDELAHSMSGAKDSDAFFSQWLSAENMTEADAVDYLVKSGLSRDMIMDIARRTIVSDNPINNVRVLKQLKPEFSPMNALVEMRVNGMLSGPVTHLVNTLSTGVNSLVVKPLERMIGGAMALDKQAILSGWNMVRGMTGSVGTAWELAGKALRVGDNILDQAGKRLEYQTHQLSYERIRNSLLKGKPDGAELSPMQELMARSVGWLGAITRIPSRLLVAEDEFFKQVTFRGKLYADIASEAAEKGIKGKDFEAYAAARMKDVFDENGAIIQSDLTKKALDFSRDATWTTPLEGNSIGGWLQQGANKHIPIKLIVPFIKTPMNLFYDTMRHNPAALMSSRVRSAIMEGGEARADALGRIATGSLLIVSGLQMAAEGRATGAYPSNPKLKALWQENGIKPYSIKVGDNWFEYRRFDPFGLILSASVDAYNHVTEESYDHAGNPDVSNPVMKAMTGVLMAVVENLNDKTYVQGVSDAMNAITKPERYMDHYLKTTAASFIPYSGLLRWHKNSFGDPQQRETETWLDYMRNTTSAFSKDLPPKISWLTGKPVLYSGHPMEPQKHDAVLEELLRLGSSVTGAPTKEIDGVPLTAEQYSRFCELHGGMKLPDGRSMYDVLHEAMNSEGYDLKRVRFGDGVPGQRTPRSEVVNKVIKTFRDLAEYQLKKEYPDIMEKVKQATINKKASKAGVMTKDNQQTLLENLIH</sequence>
<name>A0AAE8XB19_9CAUD</name>
<feature type="region of interest" description="Disordered" evidence="1">
    <location>
        <begin position="1"/>
        <end position="63"/>
    </location>
</feature>
<feature type="compositionally biased region" description="Basic and acidic residues" evidence="1">
    <location>
        <begin position="387"/>
        <end position="400"/>
    </location>
</feature>
<feature type="compositionally biased region" description="Polar residues" evidence="1">
    <location>
        <begin position="42"/>
        <end position="59"/>
    </location>
</feature>
<protein>
    <submittedName>
        <fullName evidence="2">Internal virion protein D</fullName>
    </submittedName>
</protein>
<dbReference type="EMBL" id="MZ666938">
    <property type="protein sequence ID" value="UAJ16914.1"/>
    <property type="molecule type" value="Genomic_DNA"/>
</dbReference>
<keyword evidence="3" id="KW-1185">Reference proteome</keyword>